<evidence type="ECO:0000256" key="5">
    <source>
        <dbReference type="ARBA" id="ARBA00023136"/>
    </source>
</evidence>
<dbReference type="OrthoDB" id="9789927at2"/>
<dbReference type="CDD" id="cd06581">
    <property type="entry name" value="TM_PBP1_LivM_like"/>
    <property type="match status" value="1"/>
</dbReference>
<dbReference type="RefSeq" id="WP_132547361.1">
    <property type="nucleotide sequence ID" value="NZ_SMAA01000002.1"/>
</dbReference>
<dbReference type="PANTHER" id="PTHR30482:SF10">
    <property type="entry name" value="HIGH-AFFINITY BRANCHED-CHAIN AMINO ACID TRANSPORT PROTEIN BRAE"/>
    <property type="match status" value="1"/>
</dbReference>
<name>A0A4R3KES4_9FIRM</name>
<feature type="transmembrane region" description="Helical" evidence="6">
    <location>
        <begin position="37"/>
        <end position="55"/>
    </location>
</feature>
<dbReference type="InterPro" id="IPR001851">
    <property type="entry name" value="ABC_transp_permease"/>
</dbReference>
<evidence type="ECO:0000313" key="8">
    <source>
        <dbReference type="Proteomes" id="UP000295188"/>
    </source>
</evidence>
<proteinExistence type="predicted"/>
<dbReference type="EMBL" id="SMAA01000002">
    <property type="protein sequence ID" value="TCS81459.1"/>
    <property type="molecule type" value="Genomic_DNA"/>
</dbReference>
<dbReference type="GO" id="GO:0005886">
    <property type="term" value="C:plasma membrane"/>
    <property type="evidence" value="ECO:0007669"/>
    <property type="project" value="UniProtKB-SubCell"/>
</dbReference>
<keyword evidence="5 6" id="KW-0472">Membrane</keyword>
<evidence type="ECO:0000313" key="7">
    <source>
        <dbReference type="EMBL" id="TCS81459.1"/>
    </source>
</evidence>
<keyword evidence="8" id="KW-1185">Reference proteome</keyword>
<dbReference type="AlphaFoldDB" id="A0A4R3KES4"/>
<keyword evidence="2" id="KW-1003">Cell membrane</keyword>
<evidence type="ECO:0000256" key="6">
    <source>
        <dbReference type="SAM" id="Phobius"/>
    </source>
</evidence>
<feature type="transmembrane region" description="Helical" evidence="6">
    <location>
        <begin position="62"/>
        <end position="82"/>
    </location>
</feature>
<organism evidence="7 8">
    <name type="scientific">Pectinatus cerevisiiphilus</name>
    <dbReference type="NCBI Taxonomy" id="86956"/>
    <lineage>
        <taxon>Bacteria</taxon>
        <taxon>Bacillati</taxon>
        <taxon>Bacillota</taxon>
        <taxon>Negativicutes</taxon>
        <taxon>Selenomonadales</taxon>
        <taxon>Selenomonadaceae</taxon>
        <taxon>Pectinatus</taxon>
    </lineage>
</organism>
<dbReference type="Pfam" id="PF02653">
    <property type="entry name" value="BPD_transp_2"/>
    <property type="match status" value="1"/>
</dbReference>
<keyword evidence="3 6" id="KW-0812">Transmembrane</keyword>
<reference evidence="7 8" key="1">
    <citation type="submission" date="2019-03" db="EMBL/GenBank/DDBJ databases">
        <title>Genomic Encyclopedia of Type Strains, Phase IV (KMG-IV): sequencing the most valuable type-strain genomes for metagenomic binning, comparative biology and taxonomic classification.</title>
        <authorList>
            <person name="Goeker M."/>
        </authorList>
    </citation>
    <scope>NUCLEOTIDE SEQUENCE [LARGE SCALE GENOMIC DNA]</scope>
    <source>
        <strain evidence="7 8">DSM 20467</strain>
    </source>
</reference>
<dbReference type="GO" id="GO:0015658">
    <property type="term" value="F:branched-chain amino acid transmembrane transporter activity"/>
    <property type="evidence" value="ECO:0007669"/>
    <property type="project" value="InterPro"/>
</dbReference>
<dbReference type="InterPro" id="IPR043428">
    <property type="entry name" value="LivM-like"/>
</dbReference>
<comment type="caution">
    <text evidence="7">The sequence shown here is derived from an EMBL/GenBank/DDBJ whole genome shotgun (WGS) entry which is preliminary data.</text>
</comment>
<feature type="transmembrane region" description="Helical" evidence="6">
    <location>
        <begin position="274"/>
        <end position="291"/>
    </location>
</feature>
<feature type="transmembrane region" description="Helical" evidence="6">
    <location>
        <begin position="128"/>
        <end position="148"/>
    </location>
</feature>
<sequence>MNSLRKRDLKAIVISLIVFAIIQGLISSEFLDPFWQLNIIVICINIIMSVSLNLINGYTGQFSLGHAGFMAIGAYTGAVLSVNFHMPFIIGLIVAFAVAAIIGCLIGLPTMRLRGDYLAIATLGLGEIIRIVIMNVNYVGGAAGFMGIPKTTNFAWAFFVMLFVVFFIKNYVNSSYGRACVAIRENEIAAEAMGVNTTKYKVLAFTIGAGFAGVAGCLFAHTFYIIHPSSFTFLASFNYLIMIVMGGMGSITGSIAGAFILTTISALLSNWPELRMSIYALLLIGLMFYRPQGLFGNIELTSLPIFRHFKGGK</sequence>
<feature type="transmembrane region" description="Helical" evidence="6">
    <location>
        <begin position="154"/>
        <end position="172"/>
    </location>
</feature>
<keyword evidence="4 6" id="KW-1133">Transmembrane helix</keyword>
<feature type="transmembrane region" description="Helical" evidence="6">
    <location>
        <begin position="88"/>
        <end position="108"/>
    </location>
</feature>
<evidence type="ECO:0000256" key="2">
    <source>
        <dbReference type="ARBA" id="ARBA00022475"/>
    </source>
</evidence>
<comment type="subcellular location">
    <subcellularLocation>
        <location evidence="1">Cell membrane</location>
        <topology evidence="1">Multi-pass membrane protein</topology>
    </subcellularLocation>
</comment>
<dbReference type="Proteomes" id="UP000295188">
    <property type="component" value="Unassembled WGS sequence"/>
</dbReference>
<feature type="transmembrane region" description="Helical" evidence="6">
    <location>
        <begin position="202"/>
        <end position="227"/>
    </location>
</feature>
<evidence type="ECO:0000256" key="1">
    <source>
        <dbReference type="ARBA" id="ARBA00004651"/>
    </source>
</evidence>
<feature type="transmembrane region" description="Helical" evidence="6">
    <location>
        <begin position="239"/>
        <end position="262"/>
    </location>
</feature>
<gene>
    <name evidence="7" type="ORF">EDC37_102164</name>
</gene>
<accession>A0A4R3KES4</accession>
<evidence type="ECO:0000256" key="4">
    <source>
        <dbReference type="ARBA" id="ARBA00022989"/>
    </source>
</evidence>
<evidence type="ECO:0000256" key="3">
    <source>
        <dbReference type="ARBA" id="ARBA00022692"/>
    </source>
</evidence>
<dbReference type="PANTHER" id="PTHR30482">
    <property type="entry name" value="HIGH-AFFINITY BRANCHED-CHAIN AMINO ACID TRANSPORT SYSTEM PERMEASE"/>
    <property type="match status" value="1"/>
</dbReference>
<feature type="transmembrane region" description="Helical" evidence="6">
    <location>
        <begin position="12"/>
        <end position="31"/>
    </location>
</feature>
<protein>
    <submittedName>
        <fullName evidence="7">Branched-chain amino acid transport system permease protein</fullName>
    </submittedName>
</protein>